<comment type="caution">
    <text evidence="1">The sequence shown here is derived from an EMBL/GenBank/DDBJ whole genome shotgun (WGS) entry which is preliminary data.</text>
</comment>
<proteinExistence type="predicted"/>
<evidence type="ECO:0000313" key="2">
    <source>
        <dbReference type="Proteomes" id="UP000253383"/>
    </source>
</evidence>
<accession>A0A368JP18</accession>
<evidence type="ECO:0000313" key="1">
    <source>
        <dbReference type="EMBL" id="RCR69407.1"/>
    </source>
</evidence>
<organism evidence="1 2">
    <name type="scientific">Larkinella punicea</name>
    <dbReference type="NCBI Taxonomy" id="2315727"/>
    <lineage>
        <taxon>Bacteria</taxon>
        <taxon>Pseudomonadati</taxon>
        <taxon>Bacteroidota</taxon>
        <taxon>Cytophagia</taxon>
        <taxon>Cytophagales</taxon>
        <taxon>Spirosomataceae</taxon>
        <taxon>Larkinella</taxon>
    </lineage>
</organism>
<dbReference type="RefSeq" id="WP_114406094.1">
    <property type="nucleotide sequence ID" value="NZ_QOWE01000008.1"/>
</dbReference>
<gene>
    <name evidence="1" type="ORF">DUE52_11180</name>
</gene>
<name>A0A368JP18_9BACT</name>
<sequence length="281" mass="31778">MKNIQIGTKSFTMPEAWAECTPEQLQALLPLQLVDPDSASPGSSALLKFAAAKVLLSASEKLLEQLNASQKWRLMRLASWIFTTKIQAKPFDSFTFDGVTYLLPEGGFSNTSAIEIAMANINYIAYVRKDQPSIQAVFQLVATLCRPIRPDTETFRSSTDWNGDSRELYNTILSDERAKTFQDKNLPLGVVMSVLQYFEFTNNRFLEGYKLAYEPSEDQDETPLYQNGEGLVTTFMDIAKLGVFGDFENVCKQNGHTVWLFLRDNNLKIKRANQRAERANI</sequence>
<dbReference type="OrthoDB" id="879730at2"/>
<dbReference type="AlphaFoldDB" id="A0A368JP18"/>
<keyword evidence="2" id="KW-1185">Reference proteome</keyword>
<reference evidence="1 2" key="1">
    <citation type="submission" date="2018-07" db="EMBL/GenBank/DDBJ databases">
        <title>Genome analysis of Larkinella rosea.</title>
        <authorList>
            <person name="Zhou Z."/>
            <person name="Wang G."/>
        </authorList>
    </citation>
    <scope>NUCLEOTIDE SEQUENCE [LARGE SCALE GENOMIC DNA]</scope>
    <source>
        <strain evidence="2">zzj9</strain>
    </source>
</reference>
<dbReference type="EMBL" id="QOWE01000008">
    <property type="protein sequence ID" value="RCR69407.1"/>
    <property type="molecule type" value="Genomic_DNA"/>
</dbReference>
<dbReference type="Proteomes" id="UP000253383">
    <property type="component" value="Unassembled WGS sequence"/>
</dbReference>
<protein>
    <submittedName>
        <fullName evidence="1">Uncharacterized protein</fullName>
    </submittedName>
</protein>